<feature type="compositionally biased region" description="Polar residues" evidence="2">
    <location>
        <begin position="509"/>
        <end position="526"/>
    </location>
</feature>
<keyword evidence="1" id="KW-0175">Coiled coil</keyword>
<dbReference type="AlphaFoldDB" id="A0A168EYN6"/>
<feature type="compositionally biased region" description="Basic and acidic residues" evidence="2">
    <location>
        <begin position="883"/>
        <end position="904"/>
    </location>
</feature>
<feature type="compositionally biased region" description="Low complexity" evidence="2">
    <location>
        <begin position="320"/>
        <end position="332"/>
    </location>
</feature>
<feature type="compositionally biased region" description="Polar residues" evidence="2">
    <location>
        <begin position="214"/>
        <end position="224"/>
    </location>
</feature>
<dbReference type="EMBL" id="AZGY01000003">
    <property type="protein sequence ID" value="KZZ99284.1"/>
    <property type="molecule type" value="Genomic_DNA"/>
</dbReference>
<accession>A0A168EYN6</accession>
<comment type="caution">
    <text evidence="3">The sequence shown here is derived from an EMBL/GenBank/DDBJ whole genome shotgun (WGS) entry which is preliminary data.</text>
</comment>
<name>A0A168EYN6_9HYPO</name>
<protein>
    <recommendedName>
        <fullName evidence="5">S-adenosylmethionine-dependent methyltransferase-like protein</fullName>
    </recommendedName>
</protein>
<feature type="compositionally biased region" description="Low complexity" evidence="2">
    <location>
        <begin position="24"/>
        <end position="41"/>
    </location>
</feature>
<dbReference type="OrthoDB" id="4155914at2759"/>
<dbReference type="Proteomes" id="UP000078544">
    <property type="component" value="Unassembled WGS sequence"/>
</dbReference>
<feature type="compositionally biased region" description="Polar residues" evidence="2">
    <location>
        <begin position="264"/>
        <end position="287"/>
    </location>
</feature>
<feature type="compositionally biased region" description="Polar residues" evidence="2">
    <location>
        <begin position="296"/>
        <end position="314"/>
    </location>
</feature>
<evidence type="ECO:0000256" key="2">
    <source>
        <dbReference type="SAM" id="MobiDB-lite"/>
    </source>
</evidence>
<reference evidence="3 4" key="1">
    <citation type="journal article" date="2016" name="Genome Biol. Evol.">
        <title>Divergent and convergent evolution of fungal pathogenicity.</title>
        <authorList>
            <person name="Shang Y."/>
            <person name="Xiao G."/>
            <person name="Zheng P."/>
            <person name="Cen K."/>
            <person name="Zhan S."/>
            <person name="Wang C."/>
        </authorList>
    </citation>
    <scope>NUCLEOTIDE SEQUENCE [LARGE SCALE GENOMIC DNA]</scope>
    <source>
        <strain evidence="3 4">RCEF 2490</strain>
    </source>
</reference>
<keyword evidence="4" id="KW-1185">Reference proteome</keyword>
<feature type="compositionally biased region" description="Basic residues" evidence="2">
    <location>
        <begin position="115"/>
        <end position="126"/>
    </location>
</feature>
<feature type="compositionally biased region" description="Basic and acidic residues" evidence="2">
    <location>
        <begin position="416"/>
        <end position="431"/>
    </location>
</feature>
<feature type="region of interest" description="Disordered" evidence="2">
    <location>
        <begin position="878"/>
        <end position="918"/>
    </location>
</feature>
<feature type="region of interest" description="Disordered" evidence="2">
    <location>
        <begin position="1"/>
        <end position="399"/>
    </location>
</feature>
<gene>
    <name evidence="3" type="ORF">AAL_01856</name>
</gene>
<evidence type="ECO:0000313" key="4">
    <source>
        <dbReference type="Proteomes" id="UP000078544"/>
    </source>
</evidence>
<proteinExistence type="predicted"/>
<feature type="compositionally biased region" description="Low complexity" evidence="2">
    <location>
        <begin position="100"/>
        <end position="114"/>
    </location>
</feature>
<dbReference type="STRING" id="1081109.A0A168EYN6"/>
<sequence length="946" mass="103432">MPSFGRLGKHGNRSQHALPEQLLTGVSSGAATSAPPSAGPVQAQHQLQQGVLGASAGGLTSQVDSHAEGAPPSSLSPSNTAPNSGDHLETFLADARSLKQQQQPQQPQPQQQQQQHHHQQQQHHHHQEQQFQLAATAPPPPPPHLFNTQSGGVNLPPVPQNNSGRGGSPVFDEHQSQTPIDFDLAAVSRSQSQRYGAPLTPQQQQQQQHVYGAASSSIDNLPGTQQQQQPLPQSQPAAAPASQKRSTRKLIKGIFGSSRDPHDNLSQPNPAQSVAQNSPPGPYNNTAGLARRPSKRVSNSLISKPNLTQAIQSFTDRDWQSQSPGSQQLSPLEDADELDEFSLNVHGSNVKSPAQESRTLFNKNGARQYSREQLATSSYDEAYDPPDHPPPHQQLHNQPLEPSQPEILQRQGTVRSQDHPAQYDHQQDRHQQSGSFDPTLLQGRQLPLQHFHYPTNSPLNPYQQVVEPRLVTSQLSNNQQPSNADTISQISHDSPVTDSDARSALLHHQLQQGQSVHRGSIPSQQDPSTPTATSAGTSLLEQEQSAMPPPAPGSGSLSSRRAHEAEKGLRSQADVPLGPPPGYHRQGSSHNTMSPLPTPGQDQGRNSPQPSDRDNPELEKQFKELLTKYKSVKRLYFERERQIEQLRGQVEHLQNAVANQRLSQSRTAWDDNEYSTRFSRLDGAIHNLAFNIRKDWRSLPPWVDAVVSVDALKTGKQEMTAVGRAIVSRWLVEELFNRCFHPALEPQLSEQLKDIELSIRGNSHTLHSQEEVDALTAKLVNWRMATFDGLQQNLGSPDAAENRSMITSKVTTNLTAHLYQFLSNPPPSGVDGSTSMIAELAVAIAANLPLESRDVAITYPMPGDAVQSSIMEVEKAGLPPLEGQRDHNAESGSDVDEKERDKGGKSRGNKSIPGPPKETSKVRLAAFVALEVRGRQVLGKAPVWVL</sequence>
<feature type="compositionally biased region" description="Polar residues" evidence="2">
    <location>
        <begin position="345"/>
        <end position="379"/>
    </location>
</feature>
<organism evidence="3 4">
    <name type="scientific">Moelleriella libera RCEF 2490</name>
    <dbReference type="NCBI Taxonomy" id="1081109"/>
    <lineage>
        <taxon>Eukaryota</taxon>
        <taxon>Fungi</taxon>
        <taxon>Dikarya</taxon>
        <taxon>Ascomycota</taxon>
        <taxon>Pezizomycotina</taxon>
        <taxon>Sordariomycetes</taxon>
        <taxon>Hypocreomycetidae</taxon>
        <taxon>Hypocreales</taxon>
        <taxon>Clavicipitaceae</taxon>
        <taxon>Moelleriella</taxon>
    </lineage>
</organism>
<evidence type="ECO:0008006" key="5">
    <source>
        <dbReference type="Google" id="ProtNLM"/>
    </source>
</evidence>
<feature type="region of interest" description="Disordered" evidence="2">
    <location>
        <begin position="411"/>
        <end position="439"/>
    </location>
</feature>
<feature type="compositionally biased region" description="Low complexity" evidence="2">
    <location>
        <begin position="225"/>
        <end position="243"/>
    </location>
</feature>
<feature type="compositionally biased region" description="Polar residues" evidence="2">
    <location>
        <begin position="73"/>
        <end position="83"/>
    </location>
</feature>
<feature type="compositionally biased region" description="Low complexity" evidence="2">
    <location>
        <begin position="527"/>
        <end position="538"/>
    </location>
</feature>
<feature type="coiled-coil region" evidence="1">
    <location>
        <begin position="636"/>
        <end position="663"/>
    </location>
</feature>
<evidence type="ECO:0000256" key="1">
    <source>
        <dbReference type="SAM" id="Coils"/>
    </source>
</evidence>
<feature type="compositionally biased region" description="Polar residues" evidence="2">
    <location>
        <begin position="586"/>
        <end position="610"/>
    </location>
</feature>
<feature type="region of interest" description="Disordered" evidence="2">
    <location>
        <begin position="475"/>
        <end position="616"/>
    </location>
</feature>
<feature type="compositionally biased region" description="Polar residues" evidence="2">
    <location>
        <begin position="475"/>
        <end position="497"/>
    </location>
</feature>
<evidence type="ECO:0000313" key="3">
    <source>
        <dbReference type="EMBL" id="KZZ99284.1"/>
    </source>
</evidence>